<proteinExistence type="predicted"/>
<gene>
    <name evidence="2" type="ORF">g.5359</name>
</gene>
<feature type="non-terminal residue" evidence="2">
    <location>
        <position position="1"/>
    </location>
</feature>
<name>A0A1B6I2I4_9HEMI</name>
<reference evidence="2" key="1">
    <citation type="submission" date="2015-11" db="EMBL/GenBank/DDBJ databases">
        <title>De novo transcriptome assembly of four potential Pierce s Disease insect vectors from Arizona vineyards.</title>
        <authorList>
            <person name="Tassone E.E."/>
        </authorList>
    </citation>
    <scope>NUCLEOTIDE SEQUENCE</scope>
</reference>
<sequence>SSANSTNMKYFAAVVLLAAAAAAATVPANYVYPAQPAAGVYPGVQVKAYSPATAVSSAYLNRQYAGVVQPAYSPVAYSGQLAYPQPAVAYAGQPTYVQSPVYPQPAYVAQAVHV</sequence>
<dbReference type="EMBL" id="GECU01026577">
    <property type="protein sequence ID" value="JAS81129.1"/>
    <property type="molecule type" value="Transcribed_RNA"/>
</dbReference>
<protein>
    <submittedName>
        <fullName evidence="2">Uncharacterized protein</fullName>
    </submittedName>
</protein>
<evidence type="ECO:0000256" key="1">
    <source>
        <dbReference type="SAM" id="SignalP"/>
    </source>
</evidence>
<keyword evidence="1" id="KW-0732">Signal</keyword>
<dbReference type="AlphaFoldDB" id="A0A1B6I2I4"/>
<feature type="chain" id="PRO_5008584724" evidence="1">
    <location>
        <begin position="24"/>
        <end position="114"/>
    </location>
</feature>
<accession>A0A1B6I2I4</accession>
<organism evidence="2">
    <name type="scientific">Homalodisca liturata</name>
    <dbReference type="NCBI Taxonomy" id="320908"/>
    <lineage>
        <taxon>Eukaryota</taxon>
        <taxon>Metazoa</taxon>
        <taxon>Ecdysozoa</taxon>
        <taxon>Arthropoda</taxon>
        <taxon>Hexapoda</taxon>
        <taxon>Insecta</taxon>
        <taxon>Pterygota</taxon>
        <taxon>Neoptera</taxon>
        <taxon>Paraneoptera</taxon>
        <taxon>Hemiptera</taxon>
        <taxon>Auchenorrhyncha</taxon>
        <taxon>Membracoidea</taxon>
        <taxon>Cicadellidae</taxon>
        <taxon>Cicadellinae</taxon>
        <taxon>Proconiini</taxon>
        <taxon>Homalodisca</taxon>
    </lineage>
</organism>
<feature type="signal peptide" evidence="1">
    <location>
        <begin position="1"/>
        <end position="23"/>
    </location>
</feature>
<evidence type="ECO:0000313" key="2">
    <source>
        <dbReference type="EMBL" id="JAS81129.1"/>
    </source>
</evidence>